<dbReference type="AlphaFoldDB" id="A0A975BE14"/>
<accession>A0A975BE14</accession>
<organism evidence="1 2">
    <name type="scientific">Desulfonema limicola</name>
    <dbReference type="NCBI Taxonomy" id="45656"/>
    <lineage>
        <taxon>Bacteria</taxon>
        <taxon>Pseudomonadati</taxon>
        <taxon>Thermodesulfobacteriota</taxon>
        <taxon>Desulfobacteria</taxon>
        <taxon>Desulfobacterales</taxon>
        <taxon>Desulfococcaceae</taxon>
        <taxon>Desulfonema</taxon>
    </lineage>
</organism>
<keyword evidence="2" id="KW-1185">Reference proteome</keyword>
<dbReference type="Proteomes" id="UP000663720">
    <property type="component" value="Chromosome"/>
</dbReference>
<proteinExistence type="predicted"/>
<evidence type="ECO:0000313" key="1">
    <source>
        <dbReference type="EMBL" id="QTA83380.1"/>
    </source>
</evidence>
<evidence type="ECO:0000313" key="2">
    <source>
        <dbReference type="Proteomes" id="UP000663720"/>
    </source>
</evidence>
<dbReference type="EMBL" id="CP061799">
    <property type="protein sequence ID" value="QTA83380.1"/>
    <property type="molecule type" value="Genomic_DNA"/>
</dbReference>
<gene>
    <name evidence="1" type="ORF">dnl_57840</name>
</gene>
<sequence>MSLMSAGLPCRSLKYMYPGNKFYFSTLYLDEMFIKRPCLWPGRFLFYKTNLFDEIVYNI</sequence>
<reference evidence="1" key="1">
    <citation type="journal article" date="2021" name="Microb. Physiol.">
        <title>Proteogenomic Insights into the Physiology of Marine, Sulfate-Reducing, Filamentous Desulfonema limicola and Desulfonema magnum.</title>
        <authorList>
            <person name="Schnaars V."/>
            <person name="Wohlbrand L."/>
            <person name="Scheve S."/>
            <person name="Hinrichs C."/>
            <person name="Reinhardt R."/>
            <person name="Rabus R."/>
        </authorList>
    </citation>
    <scope>NUCLEOTIDE SEQUENCE</scope>
    <source>
        <strain evidence="1">5ac10</strain>
    </source>
</reference>
<dbReference type="KEGG" id="dli:dnl_57840"/>
<protein>
    <submittedName>
        <fullName evidence="1">Uncharacterized protein</fullName>
    </submittedName>
</protein>
<name>A0A975BE14_9BACT</name>